<accession>A0ABS2ZYB9</accession>
<comment type="function">
    <text evidence="8">Catalyzes the acetylation of L-2,4-diaminobutyrate (DABA) to gamma-N-acetyl-alpha,gamma-diaminobutyric acid (ADABA) with acetyl coenzyme A.</text>
</comment>
<evidence type="ECO:0000256" key="3">
    <source>
        <dbReference type="ARBA" id="ARBA00012355"/>
    </source>
</evidence>
<reference evidence="10 11" key="1">
    <citation type="submission" date="2021-02" db="EMBL/GenBank/DDBJ databases">
        <title>Draft Genome Sequences of 5 Vibrio neptunius Strains Isolated From of Bivalve Hatcheries.</title>
        <authorList>
            <person name="Galvis F."/>
            <person name="Barja J.L."/>
            <person name="Lemos M.L."/>
            <person name="Balado M."/>
        </authorList>
    </citation>
    <scope>NUCLEOTIDE SEQUENCE [LARGE SCALE GENOMIC DNA]</scope>
    <source>
        <strain evidence="10 11">PP-145.98</strain>
    </source>
</reference>
<dbReference type="GO" id="GO:0033816">
    <property type="term" value="F:diaminobutyrate acetyltransferase activity"/>
    <property type="evidence" value="ECO:0007669"/>
    <property type="project" value="UniProtKB-EC"/>
</dbReference>
<evidence type="ECO:0000256" key="4">
    <source>
        <dbReference type="ARBA" id="ARBA00017935"/>
    </source>
</evidence>
<evidence type="ECO:0000256" key="8">
    <source>
        <dbReference type="RuleBase" id="RU365045"/>
    </source>
</evidence>
<dbReference type="PROSITE" id="PS51186">
    <property type="entry name" value="GNAT"/>
    <property type="match status" value="1"/>
</dbReference>
<dbReference type="InterPro" id="IPR012772">
    <property type="entry name" value="Ectoine_EctA"/>
</dbReference>
<protein>
    <recommendedName>
        <fullName evidence="4 8">L-2,4-diaminobutyric acid acetyltransferase</fullName>
        <shortName evidence="8">DABA acetyltransferase</shortName>
        <ecNumber evidence="3 8">2.3.1.178</ecNumber>
    </recommendedName>
</protein>
<keyword evidence="6 8" id="KW-0012">Acyltransferase</keyword>
<evidence type="ECO:0000313" key="11">
    <source>
        <dbReference type="Proteomes" id="UP000779070"/>
    </source>
</evidence>
<evidence type="ECO:0000256" key="5">
    <source>
        <dbReference type="ARBA" id="ARBA00022679"/>
    </source>
</evidence>
<dbReference type="NCBIfam" id="TIGR02406">
    <property type="entry name" value="ectoine_EctA"/>
    <property type="match status" value="1"/>
</dbReference>
<evidence type="ECO:0000256" key="2">
    <source>
        <dbReference type="ARBA" id="ARBA00010712"/>
    </source>
</evidence>
<name>A0ABS2ZYB9_9VIBR</name>
<comment type="similarity">
    <text evidence="2 8">Belongs to the acetyltransferase family. EctA subfamily.</text>
</comment>
<comment type="catalytic activity">
    <reaction evidence="7 8">
        <text>L-2,4-diaminobutanoate + acetyl-CoA = (2S)-4-acetamido-2-aminobutanoate + CoA + H(+)</text>
        <dbReference type="Rhea" id="RHEA:16901"/>
        <dbReference type="ChEBI" id="CHEBI:15378"/>
        <dbReference type="ChEBI" id="CHEBI:57287"/>
        <dbReference type="ChEBI" id="CHEBI:57288"/>
        <dbReference type="ChEBI" id="CHEBI:58761"/>
        <dbReference type="ChEBI" id="CHEBI:58929"/>
        <dbReference type="EC" id="2.3.1.178"/>
    </reaction>
</comment>
<evidence type="ECO:0000256" key="6">
    <source>
        <dbReference type="ARBA" id="ARBA00023315"/>
    </source>
</evidence>
<dbReference type="CDD" id="cd04301">
    <property type="entry name" value="NAT_SF"/>
    <property type="match status" value="1"/>
</dbReference>
<evidence type="ECO:0000256" key="1">
    <source>
        <dbReference type="ARBA" id="ARBA00004978"/>
    </source>
</evidence>
<gene>
    <name evidence="8 10" type="primary">ectA</name>
    <name evidence="10" type="ORF">JYA62_03395</name>
</gene>
<comment type="pathway">
    <text evidence="1 8">Amine and polyamine biosynthesis; ectoine biosynthesis; L-ectoine from L-aspartate 4-semialdehyde: step 2/3.</text>
</comment>
<keyword evidence="11" id="KW-1185">Reference proteome</keyword>
<evidence type="ECO:0000313" key="10">
    <source>
        <dbReference type="EMBL" id="MBN3576710.1"/>
    </source>
</evidence>
<dbReference type="Proteomes" id="UP000779070">
    <property type="component" value="Unassembled WGS sequence"/>
</dbReference>
<comment type="caution">
    <text evidence="10">The sequence shown here is derived from an EMBL/GenBank/DDBJ whole genome shotgun (WGS) entry which is preliminary data.</text>
</comment>
<dbReference type="Gene3D" id="3.40.630.30">
    <property type="match status" value="1"/>
</dbReference>
<dbReference type="InterPro" id="IPR000182">
    <property type="entry name" value="GNAT_dom"/>
</dbReference>
<proteinExistence type="inferred from homology"/>
<dbReference type="InterPro" id="IPR016181">
    <property type="entry name" value="Acyl_CoA_acyltransferase"/>
</dbReference>
<dbReference type="Pfam" id="PF00583">
    <property type="entry name" value="Acetyltransf_1"/>
    <property type="match status" value="1"/>
</dbReference>
<organism evidence="10 11">
    <name type="scientific">Vibrio neptunius</name>
    <dbReference type="NCBI Taxonomy" id="170651"/>
    <lineage>
        <taxon>Bacteria</taxon>
        <taxon>Pseudomonadati</taxon>
        <taxon>Pseudomonadota</taxon>
        <taxon>Gammaproteobacteria</taxon>
        <taxon>Vibrionales</taxon>
        <taxon>Vibrionaceae</taxon>
        <taxon>Vibrio</taxon>
    </lineage>
</organism>
<keyword evidence="5 8" id="KW-0808">Transferase</keyword>
<dbReference type="SUPFAM" id="SSF55729">
    <property type="entry name" value="Acyl-CoA N-acyltransferases (Nat)"/>
    <property type="match status" value="1"/>
</dbReference>
<dbReference type="EC" id="2.3.1.178" evidence="3 8"/>
<dbReference type="EMBL" id="JAFHLB010000003">
    <property type="protein sequence ID" value="MBN3576710.1"/>
    <property type="molecule type" value="Genomic_DNA"/>
</dbReference>
<sequence length="188" mass="21143">MHIPMIISAPWVVFPEIGKEAGNLVSFSEPSADDGDDIFNLIAICPPLDTNSSYCNFLQSTHFRKTCLIARHDDEVSGFVSGYLKPEQPNTLFVWQVAVSPKHRGKGLAYQMLRALLSREALQEVKAIETTITRDNGASWALFKKIDAQNGNQGSVSTFLDQKTHFKGKHDTEYLYRIPLNTINQEDR</sequence>
<evidence type="ECO:0000259" key="9">
    <source>
        <dbReference type="PROSITE" id="PS51186"/>
    </source>
</evidence>
<feature type="domain" description="N-acetyltransferase" evidence="9">
    <location>
        <begin position="25"/>
        <end position="181"/>
    </location>
</feature>
<evidence type="ECO:0000256" key="7">
    <source>
        <dbReference type="ARBA" id="ARBA00048924"/>
    </source>
</evidence>